<evidence type="ECO:0000256" key="11">
    <source>
        <dbReference type="ARBA" id="ARBA00049558"/>
    </source>
</evidence>
<dbReference type="NCBIfam" id="TIGR01354">
    <property type="entry name" value="cyt_deam_tetra"/>
    <property type="match status" value="1"/>
</dbReference>
<comment type="similarity">
    <text evidence="3 15">Belongs to the cytidine and deoxycytidylate deaminase family.</text>
</comment>
<comment type="function">
    <text evidence="2 15">This enzyme scavenges exogenous and endogenous cytidine and 2'-deoxycytidine for UMP synthesis.</text>
</comment>
<evidence type="ECO:0000256" key="9">
    <source>
        <dbReference type="ARBA" id="ARBA00032005"/>
    </source>
</evidence>
<feature type="binding site" evidence="14">
    <location>
        <position position="97"/>
    </location>
    <ligand>
        <name>Zn(2+)</name>
        <dbReference type="ChEBI" id="CHEBI:29105"/>
        <note>catalytic</note>
    </ligand>
</feature>
<dbReference type="InterPro" id="IPR006262">
    <property type="entry name" value="Cyt_deam_tetra"/>
</dbReference>
<comment type="catalytic activity">
    <reaction evidence="11 15">
        <text>cytidine + H2O + H(+) = uridine + NH4(+)</text>
        <dbReference type="Rhea" id="RHEA:16069"/>
        <dbReference type="ChEBI" id="CHEBI:15377"/>
        <dbReference type="ChEBI" id="CHEBI:15378"/>
        <dbReference type="ChEBI" id="CHEBI:16704"/>
        <dbReference type="ChEBI" id="CHEBI:17562"/>
        <dbReference type="ChEBI" id="CHEBI:28938"/>
        <dbReference type="EC" id="3.5.4.5"/>
    </reaction>
</comment>
<dbReference type="SUPFAM" id="SSF53927">
    <property type="entry name" value="Cytidine deaminase-like"/>
    <property type="match status" value="1"/>
</dbReference>
<protein>
    <recommendedName>
        <fullName evidence="5 15">Cytidine deaminase</fullName>
        <ecNumber evidence="4 15">3.5.4.5</ecNumber>
    </recommendedName>
    <alternativeName>
        <fullName evidence="9 15">Cytidine aminohydrolase</fullName>
    </alternativeName>
</protein>
<comment type="cofactor">
    <cofactor evidence="1 14 15">
        <name>Zn(2+)</name>
        <dbReference type="ChEBI" id="CHEBI:29105"/>
    </cofactor>
</comment>
<dbReference type="InterPro" id="IPR016192">
    <property type="entry name" value="APOBEC/CMP_deaminase_Zn-bd"/>
</dbReference>
<dbReference type="NCBIfam" id="NF004064">
    <property type="entry name" value="PRK05578.1"/>
    <property type="match status" value="1"/>
</dbReference>
<dbReference type="GO" id="GO:0004126">
    <property type="term" value="F:cytidine deaminase activity"/>
    <property type="evidence" value="ECO:0007669"/>
    <property type="project" value="UniProtKB-UniRule"/>
</dbReference>
<feature type="binding site" evidence="14">
    <location>
        <position position="100"/>
    </location>
    <ligand>
        <name>Zn(2+)</name>
        <dbReference type="ChEBI" id="CHEBI:29105"/>
        <note>catalytic</note>
    </ligand>
</feature>
<evidence type="ECO:0000256" key="6">
    <source>
        <dbReference type="ARBA" id="ARBA00022723"/>
    </source>
</evidence>
<dbReference type="Proteomes" id="UP000231426">
    <property type="component" value="Unassembled WGS sequence"/>
</dbReference>
<dbReference type="EC" id="3.5.4.5" evidence="4 15"/>
<feature type="binding site" evidence="13">
    <location>
        <begin position="52"/>
        <end position="58"/>
    </location>
    <ligand>
        <name>substrate</name>
    </ligand>
</feature>
<keyword evidence="7 15" id="KW-0378">Hydrolase</keyword>
<evidence type="ECO:0000256" key="13">
    <source>
        <dbReference type="PIRSR" id="PIRSR606262-2"/>
    </source>
</evidence>
<evidence type="ECO:0000256" key="2">
    <source>
        <dbReference type="ARBA" id="ARBA00003949"/>
    </source>
</evidence>
<evidence type="ECO:0000256" key="7">
    <source>
        <dbReference type="ARBA" id="ARBA00022801"/>
    </source>
</evidence>
<evidence type="ECO:0000256" key="14">
    <source>
        <dbReference type="PIRSR" id="PIRSR606262-3"/>
    </source>
</evidence>
<organism evidence="17 18">
    <name type="scientific">Candidatus Magasanikbacteria bacterium CG10_big_fil_rev_8_21_14_0_10_36_32</name>
    <dbReference type="NCBI Taxonomy" id="1974646"/>
    <lineage>
        <taxon>Bacteria</taxon>
        <taxon>Candidatus Magasanikiibacteriota</taxon>
    </lineage>
</organism>
<comment type="catalytic activity">
    <reaction evidence="10 15">
        <text>2'-deoxycytidine + H2O + H(+) = 2'-deoxyuridine + NH4(+)</text>
        <dbReference type="Rhea" id="RHEA:13433"/>
        <dbReference type="ChEBI" id="CHEBI:15377"/>
        <dbReference type="ChEBI" id="CHEBI:15378"/>
        <dbReference type="ChEBI" id="CHEBI:15698"/>
        <dbReference type="ChEBI" id="CHEBI:16450"/>
        <dbReference type="ChEBI" id="CHEBI:28938"/>
        <dbReference type="EC" id="3.5.4.5"/>
    </reaction>
</comment>
<keyword evidence="6 14" id="KW-0479">Metal-binding</keyword>
<evidence type="ECO:0000256" key="8">
    <source>
        <dbReference type="ARBA" id="ARBA00022833"/>
    </source>
</evidence>
<dbReference type="PANTHER" id="PTHR11644">
    <property type="entry name" value="CYTIDINE DEAMINASE"/>
    <property type="match status" value="1"/>
</dbReference>
<keyword evidence="8 14" id="KW-0862">Zinc</keyword>
<feature type="domain" description="CMP/dCMP-type deaminase" evidence="16">
    <location>
        <begin position="11"/>
        <end position="143"/>
    </location>
</feature>
<comment type="caution">
    <text evidence="17">The sequence shown here is derived from an EMBL/GenBank/DDBJ whole genome shotgun (WGS) entry which is preliminary data.</text>
</comment>
<name>A0A2M6W710_9BACT</name>
<dbReference type="GO" id="GO:0008270">
    <property type="term" value="F:zinc ion binding"/>
    <property type="evidence" value="ECO:0007669"/>
    <property type="project" value="UniProtKB-UniRule"/>
</dbReference>
<sequence>MKKTVYKKLNQIQKKLVCSAIKMLPTAYNPYSHFAVGAALLSSNNKIITGSNVENASYGLTICAERSALVRANAEGIRLIKKIAIVGQTAEKITGPCGACRQMIFEAAQISNQNIEIIMSDTKKGKVVIAKIEELLPLAFGPKNLKVNLKKYR</sequence>
<dbReference type="Pfam" id="PF00383">
    <property type="entry name" value="dCMP_cyt_deam_1"/>
    <property type="match status" value="1"/>
</dbReference>
<dbReference type="InterPro" id="IPR016193">
    <property type="entry name" value="Cytidine_deaminase-like"/>
</dbReference>
<dbReference type="EMBL" id="PFBV01000003">
    <property type="protein sequence ID" value="PIT88571.1"/>
    <property type="molecule type" value="Genomic_DNA"/>
</dbReference>
<evidence type="ECO:0000256" key="10">
    <source>
        <dbReference type="ARBA" id="ARBA00049252"/>
    </source>
</evidence>
<dbReference type="Gene3D" id="3.40.140.10">
    <property type="entry name" value="Cytidine Deaminase, domain 2"/>
    <property type="match status" value="1"/>
</dbReference>
<dbReference type="GO" id="GO:0072527">
    <property type="term" value="P:pyrimidine-containing compound metabolic process"/>
    <property type="evidence" value="ECO:0007669"/>
    <property type="project" value="UniProtKB-ARBA"/>
</dbReference>
<evidence type="ECO:0000256" key="4">
    <source>
        <dbReference type="ARBA" id="ARBA00012783"/>
    </source>
</evidence>
<evidence type="ECO:0000256" key="1">
    <source>
        <dbReference type="ARBA" id="ARBA00001947"/>
    </source>
</evidence>
<dbReference type="PROSITE" id="PS51747">
    <property type="entry name" value="CYT_DCMP_DEAMINASES_2"/>
    <property type="match status" value="1"/>
</dbReference>
<evidence type="ECO:0000256" key="5">
    <source>
        <dbReference type="ARBA" id="ARBA00018266"/>
    </source>
</evidence>
<evidence type="ECO:0000313" key="18">
    <source>
        <dbReference type="Proteomes" id="UP000231426"/>
    </source>
</evidence>
<dbReference type="PANTHER" id="PTHR11644:SF2">
    <property type="entry name" value="CYTIDINE DEAMINASE"/>
    <property type="match status" value="1"/>
</dbReference>
<dbReference type="CDD" id="cd01283">
    <property type="entry name" value="cytidine_deaminase"/>
    <property type="match status" value="1"/>
</dbReference>
<evidence type="ECO:0000256" key="12">
    <source>
        <dbReference type="PIRSR" id="PIRSR606262-1"/>
    </source>
</evidence>
<feature type="active site" description="Proton donor" evidence="12">
    <location>
        <position position="65"/>
    </location>
</feature>
<evidence type="ECO:0000313" key="17">
    <source>
        <dbReference type="EMBL" id="PIT88571.1"/>
    </source>
</evidence>
<dbReference type="InterPro" id="IPR050202">
    <property type="entry name" value="Cyt/Deoxycyt_deaminase"/>
</dbReference>
<proteinExistence type="inferred from homology"/>
<feature type="binding site" evidence="14">
    <location>
        <position position="63"/>
    </location>
    <ligand>
        <name>Zn(2+)</name>
        <dbReference type="ChEBI" id="CHEBI:29105"/>
        <note>catalytic</note>
    </ligand>
</feature>
<dbReference type="GO" id="GO:0055086">
    <property type="term" value="P:nucleobase-containing small molecule metabolic process"/>
    <property type="evidence" value="ECO:0007669"/>
    <property type="project" value="UniProtKB-ARBA"/>
</dbReference>
<dbReference type="InterPro" id="IPR002125">
    <property type="entry name" value="CMP_dCMP_dom"/>
</dbReference>
<evidence type="ECO:0000256" key="15">
    <source>
        <dbReference type="RuleBase" id="RU364006"/>
    </source>
</evidence>
<evidence type="ECO:0000259" key="16">
    <source>
        <dbReference type="PROSITE" id="PS51747"/>
    </source>
</evidence>
<evidence type="ECO:0000256" key="3">
    <source>
        <dbReference type="ARBA" id="ARBA00006576"/>
    </source>
</evidence>
<dbReference type="FunFam" id="3.40.140.10:FF:000008">
    <property type="entry name" value="Cytidine deaminase"/>
    <property type="match status" value="1"/>
</dbReference>
<reference evidence="18" key="1">
    <citation type="submission" date="2017-09" db="EMBL/GenBank/DDBJ databases">
        <title>Depth-based differentiation of microbial function through sediment-hosted aquifers and enrichment of novel symbionts in the deep terrestrial subsurface.</title>
        <authorList>
            <person name="Probst A.J."/>
            <person name="Ladd B."/>
            <person name="Jarett J.K."/>
            <person name="Geller-Mcgrath D.E."/>
            <person name="Sieber C.M.K."/>
            <person name="Emerson J.B."/>
            <person name="Anantharaman K."/>
            <person name="Thomas B.C."/>
            <person name="Malmstrom R."/>
            <person name="Stieglmeier M."/>
            <person name="Klingl A."/>
            <person name="Woyke T."/>
            <person name="Ryan C.M."/>
            <person name="Banfield J.F."/>
        </authorList>
    </citation>
    <scope>NUCLEOTIDE SEQUENCE [LARGE SCALE GENOMIC DNA]</scope>
</reference>
<dbReference type="GO" id="GO:0005829">
    <property type="term" value="C:cytosol"/>
    <property type="evidence" value="ECO:0007669"/>
    <property type="project" value="TreeGrafter"/>
</dbReference>
<accession>A0A2M6W710</accession>
<gene>
    <name evidence="17" type="primary">cdd</name>
    <name evidence="17" type="ORF">COU29_02210</name>
</gene>
<dbReference type="PROSITE" id="PS00903">
    <property type="entry name" value="CYT_DCMP_DEAMINASES_1"/>
    <property type="match status" value="1"/>
</dbReference>
<dbReference type="GO" id="GO:0042802">
    <property type="term" value="F:identical protein binding"/>
    <property type="evidence" value="ECO:0007669"/>
    <property type="project" value="UniProtKB-ARBA"/>
</dbReference>
<dbReference type="AlphaFoldDB" id="A0A2M6W710"/>